<dbReference type="EMBL" id="ML977644">
    <property type="protein sequence ID" value="KAF1995172.1"/>
    <property type="molecule type" value="Genomic_DNA"/>
</dbReference>
<dbReference type="Proteomes" id="UP000799779">
    <property type="component" value="Unassembled WGS sequence"/>
</dbReference>
<dbReference type="SUPFAM" id="SSF81383">
    <property type="entry name" value="F-box domain"/>
    <property type="match status" value="1"/>
</dbReference>
<keyword evidence="2" id="KW-1185">Reference proteome</keyword>
<name>A0A6A5VZP7_9PLEO</name>
<dbReference type="InterPro" id="IPR036047">
    <property type="entry name" value="F-box-like_dom_sf"/>
</dbReference>
<reference evidence="1" key="1">
    <citation type="journal article" date="2020" name="Stud. Mycol.">
        <title>101 Dothideomycetes genomes: a test case for predicting lifestyles and emergence of pathogens.</title>
        <authorList>
            <person name="Haridas S."/>
            <person name="Albert R."/>
            <person name="Binder M."/>
            <person name="Bloem J."/>
            <person name="Labutti K."/>
            <person name="Salamov A."/>
            <person name="Andreopoulos B."/>
            <person name="Baker S."/>
            <person name="Barry K."/>
            <person name="Bills G."/>
            <person name="Bluhm B."/>
            <person name="Cannon C."/>
            <person name="Castanera R."/>
            <person name="Culley D."/>
            <person name="Daum C."/>
            <person name="Ezra D."/>
            <person name="Gonzalez J."/>
            <person name="Henrissat B."/>
            <person name="Kuo A."/>
            <person name="Liang C."/>
            <person name="Lipzen A."/>
            <person name="Lutzoni F."/>
            <person name="Magnuson J."/>
            <person name="Mondo S."/>
            <person name="Nolan M."/>
            <person name="Ohm R."/>
            <person name="Pangilinan J."/>
            <person name="Park H.-J."/>
            <person name="Ramirez L."/>
            <person name="Alfaro M."/>
            <person name="Sun H."/>
            <person name="Tritt A."/>
            <person name="Yoshinaga Y."/>
            <person name="Zwiers L.-H."/>
            <person name="Turgeon B."/>
            <person name="Goodwin S."/>
            <person name="Spatafora J."/>
            <person name="Crous P."/>
            <person name="Grigoriev I."/>
        </authorList>
    </citation>
    <scope>NUCLEOTIDE SEQUENCE</scope>
    <source>
        <strain evidence="1">CBS 123094</strain>
    </source>
</reference>
<protein>
    <recommendedName>
        <fullName evidence="3">F-box domain-containing protein</fullName>
    </recommendedName>
</protein>
<evidence type="ECO:0000313" key="2">
    <source>
        <dbReference type="Proteomes" id="UP000799779"/>
    </source>
</evidence>
<dbReference type="AlphaFoldDB" id="A0A6A5VZP7"/>
<proteinExistence type="predicted"/>
<evidence type="ECO:0008006" key="3">
    <source>
        <dbReference type="Google" id="ProtNLM"/>
    </source>
</evidence>
<evidence type="ECO:0000313" key="1">
    <source>
        <dbReference type="EMBL" id="KAF1995172.1"/>
    </source>
</evidence>
<accession>A0A6A5VZP7</accession>
<dbReference type="OrthoDB" id="3800738at2759"/>
<organism evidence="1 2">
    <name type="scientific">Amniculicola lignicola CBS 123094</name>
    <dbReference type="NCBI Taxonomy" id="1392246"/>
    <lineage>
        <taxon>Eukaryota</taxon>
        <taxon>Fungi</taxon>
        <taxon>Dikarya</taxon>
        <taxon>Ascomycota</taxon>
        <taxon>Pezizomycotina</taxon>
        <taxon>Dothideomycetes</taxon>
        <taxon>Pleosporomycetidae</taxon>
        <taxon>Pleosporales</taxon>
        <taxon>Amniculicolaceae</taxon>
        <taxon>Amniculicola</taxon>
    </lineage>
</organism>
<gene>
    <name evidence="1" type="ORF">P154DRAFT_526545</name>
</gene>
<sequence>MESTCSRVLNTPELLEAILLQLPERDILLAQQVSRTFQAAITSSPALQQALFFREVPFKDPKIWKVNPLLREHFLPWFVISRNKWQLPDHSILERMDWARDHQRRRAFLRPTASWRKMLVTQPPAKKLEVYQHCHGQMDDVLEKASVHLKDLNTPGIPMSILYDISQRFIFQTPASGFEMTIKNTTSGSPKIILYLVYTVQCCITEDFMDLDLRSLEPGAWDMENLEFESCAEELLAMFGIWMKNDLTAEKGGVPLWEFERWNRERAPLSSLLSDVR</sequence>